<dbReference type="Proteomes" id="UP001595907">
    <property type="component" value="Unassembled WGS sequence"/>
</dbReference>
<name>A0ABV8QU28_9BACT</name>
<dbReference type="EMBL" id="JBHSCZ010000004">
    <property type="protein sequence ID" value="MFC4263765.1"/>
    <property type="molecule type" value="Genomic_DNA"/>
</dbReference>
<evidence type="ECO:0000313" key="3">
    <source>
        <dbReference type="Proteomes" id="UP001595907"/>
    </source>
</evidence>
<dbReference type="Pfam" id="PF01476">
    <property type="entry name" value="LysM"/>
    <property type="match status" value="2"/>
</dbReference>
<dbReference type="InterPro" id="IPR036779">
    <property type="entry name" value="LysM_dom_sf"/>
</dbReference>
<protein>
    <submittedName>
        <fullName evidence="2">LysM peptidoglycan-binding domain-containing protein</fullName>
    </submittedName>
</protein>
<feature type="domain" description="LysM" evidence="1">
    <location>
        <begin position="33"/>
        <end position="77"/>
    </location>
</feature>
<dbReference type="PROSITE" id="PS51782">
    <property type="entry name" value="LYSM"/>
    <property type="match status" value="2"/>
</dbReference>
<gene>
    <name evidence="2" type="ORF">ACFOWM_12790</name>
</gene>
<evidence type="ECO:0000259" key="1">
    <source>
        <dbReference type="PROSITE" id="PS51782"/>
    </source>
</evidence>
<dbReference type="SMART" id="SM00257">
    <property type="entry name" value="LysM"/>
    <property type="match status" value="2"/>
</dbReference>
<evidence type="ECO:0000313" key="2">
    <source>
        <dbReference type="EMBL" id="MFC4263765.1"/>
    </source>
</evidence>
<dbReference type="CDD" id="cd00118">
    <property type="entry name" value="LysM"/>
    <property type="match status" value="1"/>
</dbReference>
<organism evidence="2 3">
    <name type="scientific">Ferruginibacter yonginensis</name>
    <dbReference type="NCBI Taxonomy" id="1310416"/>
    <lineage>
        <taxon>Bacteria</taxon>
        <taxon>Pseudomonadati</taxon>
        <taxon>Bacteroidota</taxon>
        <taxon>Chitinophagia</taxon>
        <taxon>Chitinophagales</taxon>
        <taxon>Chitinophagaceae</taxon>
        <taxon>Ferruginibacter</taxon>
    </lineage>
</organism>
<proteinExistence type="predicted"/>
<dbReference type="SUPFAM" id="SSF54106">
    <property type="entry name" value="LysM domain"/>
    <property type="match status" value="2"/>
</dbReference>
<dbReference type="Gene3D" id="3.10.350.10">
    <property type="entry name" value="LysM domain"/>
    <property type="match status" value="2"/>
</dbReference>
<accession>A0ABV8QU28</accession>
<sequence>MKKLLWLLCVLPIVTKAQKSMLMIAGKTGDFYVVHTAAPKENYYSIGRMYNISPKEIAPYNGLVLEKGLSLNQTIKVPLKEVNFTQATAVAADEAMVPLYHTVSAKESLYQISTTFNKVALANLRAWNGLKDDKITPGKNIVVGFLKVKQANLVFDTKLDNDVAVVEKPNAIEKPVKKPKAEVPDEEVPKPSTPVVVTKPIEKPVEVKAPVQNNAQAISGGDFKGGIFKANYAPNGNEETGLVGVFKSTSGWDDGKYYCLHNNAPQGTIVKITNKATNKVVYAKVLDVMPDLKQNKDYIIRLSNAAAEALGANNSSFECVVNY</sequence>
<dbReference type="InterPro" id="IPR018392">
    <property type="entry name" value="LysM"/>
</dbReference>
<keyword evidence="3" id="KW-1185">Reference proteome</keyword>
<dbReference type="RefSeq" id="WP_379710765.1">
    <property type="nucleotide sequence ID" value="NZ_JBHSCZ010000004.1"/>
</dbReference>
<dbReference type="InterPro" id="IPR036908">
    <property type="entry name" value="RlpA-like_sf"/>
</dbReference>
<comment type="caution">
    <text evidence="2">The sequence shown here is derived from an EMBL/GenBank/DDBJ whole genome shotgun (WGS) entry which is preliminary data.</text>
</comment>
<feature type="domain" description="LysM" evidence="1">
    <location>
        <begin position="99"/>
        <end position="143"/>
    </location>
</feature>
<dbReference type="Gene3D" id="2.40.40.10">
    <property type="entry name" value="RlpA-like domain"/>
    <property type="match status" value="1"/>
</dbReference>
<reference evidence="3" key="1">
    <citation type="journal article" date="2019" name="Int. J. Syst. Evol. Microbiol.">
        <title>The Global Catalogue of Microorganisms (GCM) 10K type strain sequencing project: providing services to taxonomists for standard genome sequencing and annotation.</title>
        <authorList>
            <consortium name="The Broad Institute Genomics Platform"/>
            <consortium name="The Broad Institute Genome Sequencing Center for Infectious Disease"/>
            <person name="Wu L."/>
            <person name="Ma J."/>
        </authorList>
    </citation>
    <scope>NUCLEOTIDE SEQUENCE [LARGE SCALE GENOMIC DNA]</scope>
    <source>
        <strain evidence="3">CECT 8289</strain>
    </source>
</reference>